<keyword evidence="4 8" id="KW-0547">Nucleotide-binding</keyword>
<feature type="binding site" evidence="8">
    <location>
        <position position="27"/>
    </location>
    <ligand>
        <name>GTP</name>
        <dbReference type="ChEBI" id="CHEBI:37565"/>
    </ligand>
</feature>
<evidence type="ECO:0000313" key="11">
    <source>
        <dbReference type="Proteomes" id="UP000318405"/>
    </source>
</evidence>
<evidence type="ECO:0000256" key="8">
    <source>
        <dbReference type="HAMAP-Rule" id="MF_00316"/>
    </source>
</evidence>
<keyword evidence="11" id="KW-1185">Reference proteome</keyword>
<gene>
    <name evidence="8 10" type="primary">mobA</name>
    <name evidence="10" type="ORF">FOZ76_26140</name>
</gene>
<comment type="caution">
    <text evidence="10">The sequence shown here is derived from an EMBL/GenBank/DDBJ whole genome shotgun (WGS) entry which is preliminary data.</text>
</comment>
<dbReference type="OrthoDB" id="9788394at2"/>
<evidence type="ECO:0000256" key="7">
    <source>
        <dbReference type="ARBA" id="ARBA00023150"/>
    </source>
</evidence>
<evidence type="ECO:0000256" key="6">
    <source>
        <dbReference type="ARBA" id="ARBA00023134"/>
    </source>
</evidence>
<comment type="function">
    <text evidence="8">Transfers a GMP moiety from GTP to Mo-molybdopterin (Mo-MPT) cofactor (Moco or molybdenum cofactor) to form Mo-molybdopterin guanine dinucleotide (Mo-MGD) cofactor.</text>
</comment>
<dbReference type="NCBIfam" id="TIGR02665">
    <property type="entry name" value="molyb_mobA"/>
    <property type="match status" value="1"/>
</dbReference>
<name>A0A556A8F9_9BURK</name>
<comment type="domain">
    <text evidence="8">The N-terminal domain determines nucleotide recognition and specific binding, while the C-terminal domain determines the specific binding to the target protein.</text>
</comment>
<keyword evidence="10" id="KW-0548">Nucleotidyltransferase</keyword>
<evidence type="ECO:0000256" key="1">
    <source>
        <dbReference type="ARBA" id="ARBA00022490"/>
    </source>
</evidence>
<feature type="binding site" evidence="8">
    <location>
        <position position="104"/>
    </location>
    <ligand>
        <name>Mg(2+)</name>
        <dbReference type="ChEBI" id="CHEBI:18420"/>
    </ligand>
</feature>
<keyword evidence="7 8" id="KW-0501">Molybdenum cofactor biosynthesis</keyword>
<accession>A0A556A8F9</accession>
<keyword evidence="5 8" id="KW-0460">Magnesium</keyword>
<evidence type="ECO:0000256" key="5">
    <source>
        <dbReference type="ARBA" id="ARBA00022842"/>
    </source>
</evidence>
<proteinExistence type="inferred from homology"/>
<evidence type="ECO:0000259" key="9">
    <source>
        <dbReference type="Pfam" id="PF12804"/>
    </source>
</evidence>
<dbReference type="PANTHER" id="PTHR19136">
    <property type="entry name" value="MOLYBDENUM COFACTOR GUANYLYLTRANSFERASE"/>
    <property type="match status" value="1"/>
</dbReference>
<dbReference type="InterPro" id="IPR025877">
    <property type="entry name" value="MobA-like_NTP_Trfase"/>
</dbReference>
<dbReference type="SUPFAM" id="SSF53448">
    <property type="entry name" value="Nucleotide-diphospho-sugar transferases"/>
    <property type="match status" value="1"/>
</dbReference>
<evidence type="ECO:0000256" key="3">
    <source>
        <dbReference type="ARBA" id="ARBA00022723"/>
    </source>
</evidence>
<comment type="similarity">
    <text evidence="8">Belongs to the MobA family.</text>
</comment>
<dbReference type="GO" id="GO:1902758">
    <property type="term" value="P:bis(molybdopterin guanine dinucleotide)molybdenum biosynthetic process"/>
    <property type="evidence" value="ECO:0007669"/>
    <property type="project" value="TreeGrafter"/>
</dbReference>
<keyword evidence="3 8" id="KW-0479">Metal-binding</keyword>
<evidence type="ECO:0000256" key="2">
    <source>
        <dbReference type="ARBA" id="ARBA00022679"/>
    </source>
</evidence>
<dbReference type="InterPro" id="IPR029044">
    <property type="entry name" value="Nucleotide-diphossugar_trans"/>
</dbReference>
<keyword evidence="1 8" id="KW-0963">Cytoplasm</keyword>
<dbReference type="GO" id="GO:0005525">
    <property type="term" value="F:GTP binding"/>
    <property type="evidence" value="ECO:0007669"/>
    <property type="project" value="UniProtKB-UniRule"/>
</dbReference>
<evidence type="ECO:0000313" key="10">
    <source>
        <dbReference type="EMBL" id="TSH89176.1"/>
    </source>
</evidence>
<dbReference type="PANTHER" id="PTHR19136:SF81">
    <property type="entry name" value="MOLYBDENUM COFACTOR GUANYLYLTRANSFERASE"/>
    <property type="match status" value="1"/>
</dbReference>
<comment type="subcellular location">
    <subcellularLocation>
        <location evidence="8">Cytoplasm</location>
    </subcellularLocation>
</comment>
<keyword evidence="2 8" id="KW-0808">Transferase</keyword>
<comment type="subunit">
    <text evidence="8">Monomer.</text>
</comment>
<dbReference type="Gene3D" id="3.90.550.10">
    <property type="entry name" value="Spore Coat Polysaccharide Biosynthesis Protein SpsA, Chain A"/>
    <property type="match status" value="1"/>
</dbReference>
<dbReference type="HAMAP" id="MF_00316">
    <property type="entry name" value="MobA"/>
    <property type="match status" value="1"/>
</dbReference>
<dbReference type="EMBL" id="VLTJ01000042">
    <property type="protein sequence ID" value="TSH89176.1"/>
    <property type="molecule type" value="Genomic_DNA"/>
</dbReference>
<comment type="catalytic activity">
    <reaction evidence="8">
        <text>Mo-molybdopterin + GTP + H(+) = Mo-molybdopterin guanine dinucleotide + diphosphate</text>
        <dbReference type="Rhea" id="RHEA:34243"/>
        <dbReference type="ChEBI" id="CHEBI:15378"/>
        <dbReference type="ChEBI" id="CHEBI:33019"/>
        <dbReference type="ChEBI" id="CHEBI:37565"/>
        <dbReference type="ChEBI" id="CHEBI:71302"/>
        <dbReference type="ChEBI" id="CHEBI:71310"/>
        <dbReference type="EC" id="2.7.7.77"/>
    </reaction>
</comment>
<dbReference type="GO" id="GO:0046872">
    <property type="term" value="F:metal ion binding"/>
    <property type="evidence" value="ECO:0007669"/>
    <property type="project" value="UniProtKB-KW"/>
</dbReference>
<dbReference type="GO" id="GO:0061603">
    <property type="term" value="F:molybdenum cofactor guanylyltransferase activity"/>
    <property type="evidence" value="ECO:0007669"/>
    <property type="project" value="UniProtKB-EC"/>
</dbReference>
<keyword evidence="6 8" id="KW-0342">GTP-binding</keyword>
<dbReference type="GO" id="GO:0005737">
    <property type="term" value="C:cytoplasm"/>
    <property type="evidence" value="ECO:0007669"/>
    <property type="project" value="UniProtKB-SubCell"/>
</dbReference>
<comment type="cofactor">
    <cofactor evidence="8">
        <name>Mg(2+)</name>
        <dbReference type="ChEBI" id="CHEBI:18420"/>
    </cofactor>
</comment>
<feature type="binding site" evidence="8">
    <location>
        <position position="73"/>
    </location>
    <ligand>
        <name>GTP</name>
        <dbReference type="ChEBI" id="CHEBI:37565"/>
    </ligand>
</feature>
<feature type="binding site" evidence="8">
    <location>
        <position position="104"/>
    </location>
    <ligand>
        <name>GTP</name>
        <dbReference type="ChEBI" id="CHEBI:37565"/>
    </ligand>
</feature>
<dbReference type="AlphaFoldDB" id="A0A556A8F9"/>
<evidence type="ECO:0000256" key="4">
    <source>
        <dbReference type="ARBA" id="ARBA00022741"/>
    </source>
</evidence>
<feature type="binding site" evidence="8">
    <location>
        <begin position="14"/>
        <end position="16"/>
    </location>
    <ligand>
        <name>GTP</name>
        <dbReference type="ChEBI" id="CHEBI:37565"/>
    </ligand>
</feature>
<comment type="caution">
    <text evidence="8">Lacks conserved residue(s) required for the propagation of feature annotation.</text>
</comment>
<dbReference type="Pfam" id="PF12804">
    <property type="entry name" value="NTP_transf_3"/>
    <property type="match status" value="1"/>
</dbReference>
<organism evidence="10 11">
    <name type="scientific">Verticiella sediminum</name>
    <dbReference type="NCBI Taxonomy" id="1247510"/>
    <lineage>
        <taxon>Bacteria</taxon>
        <taxon>Pseudomonadati</taxon>
        <taxon>Pseudomonadota</taxon>
        <taxon>Betaproteobacteria</taxon>
        <taxon>Burkholderiales</taxon>
        <taxon>Alcaligenaceae</taxon>
        <taxon>Verticiella</taxon>
    </lineage>
</organism>
<sequence length="199" mass="20710">MRGPGRTGITGLILAGGQGRRMGGVDKGLLELQGRPLVAHVHARFAPQVHSVWISANRNQGLYAAWAERVVPDLPGLADCGPLGGIAAALAAVDTPWLASVACDMPHLPEDLVARLADTVGAGAPAAVAEAAGRLHPVCMLVPATLGPGLQAWLAGGERRVQAWLQKIGAARVAFPDEHTFANVNTPDDLRRQDTARPA</sequence>
<dbReference type="CDD" id="cd02503">
    <property type="entry name" value="MobA"/>
    <property type="match status" value="1"/>
</dbReference>
<reference evidence="10 11" key="1">
    <citation type="submission" date="2019-07" db="EMBL/GenBank/DDBJ databases">
        <title>Qingshengfaniella alkalisoli gen. nov., sp. nov., isolated from saline soil.</title>
        <authorList>
            <person name="Xu L."/>
            <person name="Huang X.-X."/>
            <person name="Sun J.-Q."/>
        </authorList>
    </citation>
    <scope>NUCLEOTIDE SEQUENCE [LARGE SCALE GENOMIC DNA]</scope>
    <source>
        <strain evidence="10 11">DSM 27279</strain>
    </source>
</reference>
<dbReference type="RefSeq" id="WP_143951291.1">
    <property type="nucleotide sequence ID" value="NZ_BAABMB010000005.1"/>
</dbReference>
<feature type="domain" description="MobA-like NTP transferase" evidence="9">
    <location>
        <begin position="11"/>
        <end position="165"/>
    </location>
</feature>
<protein>
    <recommendedName>
        <fullName evidence="8">Molybdenum cofactor guanylyltransferase</fullName>
        <shortName evidence="8">MoCo guanylyltransferase</shortName>
        <ecNumber evidence="8">2.7.7.77</ecNumber>
    </recommendedName>
    <alternativeName>
        <fullName evidence="8">GTP:molybdopterin guanylyltransferase</fullName>
    </alternativeName>
    <alternativeName>
        <fullName evidence="8">Mo-MPT guanylyltransferase</fullName>
    </alternativeName>
    <alternativeName>
        <fullName evidence="8">Molybdopterin guanylyltransferase</fullName>
    </alternativeName>
    <alternativeName>
        <fullName evidence="8">Molybdopterin-guanine dinucleotide synthase</fullName>
        <shortName evidence="8">MGD synthase</shortName>
    </alternativeName>
</protein>
<dbReference type="InterPro" id="IPR013482">
    <property type="entry name" value="Molybde_CF_guanTrfase"/>
</dbReference>
<dbReference type="Proteomes" id="UP000318405">
    <property type="component" value="Unassembled WGS sequence"/>
</dbReference>
<dbReference type="EC" id="2.7.7.77" evidence="8"/>